<evidence type="ECO:0000313" key="2">
    <source>
        <dbReference type="Proteomes" id="UP000827872"/>
    </source>
</evidence>
<gene>
    <name evidence="1" type="ORF">K3G42_016363</name>
</gene>
<name>A0ACB8FZC2_9SAUR</name>
<evidence type="ECO:0000313" key="1">
    <source>
        <dbReference type="EMBL" id="KAH8012320.1"/>
    </source>
</evidence>
<comment type="caution">
    <text evidence="1">The sequence shown here is derived from an EMBL/GenBank/DDBJ whole genome shotgun (WGS) entry which is preliminary data.</text>
</comment>
<keyword evidence="2" id="KW-1185">Reference proteome</keyword>
<protein>
    <submittedName>
        <fullName evidence="1">Uncharacterized protein</fullName>
    </submittedName>
</protein>
<organism evidence="1 2">
    <name type="scientific">Sphaerodactylus townsendi</name>
    <dbReference type="NCBI Taxonomy" id="933632"/>
    <lineage>
        <taxon>Eukaryota</taxon>
        <taxon>Metazoa</taxon>
        <taxon>Chordata</taxon>
        <taxon>Craniata</taxon>
        <taxon>Vertebrata</taxon>
        <taxon>Euteleostomi</taxon>
        <taxon>Lepidosauria</taxon>
        <taxon>Squamata</taxon>
        <taxon>Bifurcata</taxon>
        <taxon>Gekkota</taxon>
        <taxon>Sphaerodactylidae</taxon>
        <taxon>Sphaerodactylus</taxon>
    </lineage>
</organism>
<dbReference type="EMBL" id="CM037626">
    <property type="protein sequence ID" value="KAH8012320.1"/>
    <property type="molecule type" value="Genomic_DNA"/>
</dbReference>
<reference evidence="1" key="1">
    <citation type="submission" date="2021-08" db="EMBL/GenBank/DDBJ databases">
        <title>The first chromosome-level gecko genome reveals the dynamic sex chromosomes of Neotropical dwarf geckos (Sphaerodactylidae: Sphaerodactylus).</title>
        <authorList>
            <person name="Pinto B.J."/>
            <person name="Keating S.E."/>
            <person name="Gamble T."/>
        </authorList>
    </citation>
    <scope>NUCLEOTIDE SEQUENCE</scope>
    <source>
        <strain evidence="1">TG3544</strain>
    </source>
</reference>
<sequence length="103" mass="11072">MAALDLEAARGSLGSLLRDFPRPLGPDDALPWSPLGRGGDLSQAEAPAEMGELARSFLGSRILSVNVLVDEARSMDEQRNVVEDEGRMRPLVLMEQGIHDACG</sequence>
<dbReference type="Proteomes" id="UP000827872">
    <property type="component" value="Linkage Group LG13"/>
</dbReference>
<accession>A0ACB8FZC2</accession>
<proteinExistence type="predicted"/>